<feature type="coiled-coil region" evidence="1">
    <location>
        <begin position="466"/>
        <end position="498"/>
    </location>
</feature>
<comment type="caution">
    <text evidence="3">The sequence shown here is derived from an EMBL/GenBank/DDBJ whole genome shotgun (WGS) entry which is preliminary data.</text>
</comment>
<keyword evidence="1" id="KW-0175">Coiled coil</keyword>
<feature type="region of interest" description="Disordered" evidence="2">
    <location>
        <begin position="628"/>
        <end position="653"/>
    </location>
</feature>
<feature type="region of interest" description="Disordered" evidence="2">
    <location>
        <begin position="506"/>
        <end position="597"/>
    </location>
</feature>
<feature type="compositionally biased region" description="Basic and acidic residues" evidence="2">
    <location>
        <begin position="738"/>
        <end position="754"/>
    </location>
</feature>
<feature type="compositionally biased region" description="Basic and acidic residues" evidence="2">
    <location>
        <begin position="548"/>
        <end position="563"/>
    </location>
</feature>
<feature type="compositionally biased region" description="Basic and acidic residues" evidence="2">
    <location>
        <begin position="716"/>
        <end position="726"/>
    </location>
</feature>
<reference evidence="3 4" key="1">
    <citation type="journal article" date="2023" name="Sci. Data">
        <title>Genome assembly of the Korean intertidal mud-creeper Batillaria attramentaria.</title>
        <authorList>
            <person name="Patra A.K."/>
            <person name="Ho P.T."/>
            <person name="Jun S."/>
            <person name="Lee S.J."/>
            <person name="Kim Y."/>
            <person name="Won Y.J."/>
        </authorList>
    </citation>
    <scope>NUCLEOTIDE SEQUENCE [LARGE SCALE GENOMIC DNA]</scope>
    <source>
        <strain evidence="3">Wonlab-2016</strain>
    </source>
</reference>
<proteinExistence type="predicted"/>
<name>A0ABD0JBM7_9CAEN</name>
<evidence type="ECO:0000256" key="1">
    <source>
        <dbReference type="SAM" id="Coils"/>
    </source>
</evidence>
<feature type="region of interest" description="Disordered" evidence="2">
    <location>
        <begin position="682"/>
        <end position="754"/>
    </location>
</feature>
<feature type="compositionally biased region" description="Basic and acidic residues" evidence="2">
    <location>
        <begin position="640"/>
        <end position="653"/>
    </location>
</feature>
<evidence type="ECO:0000313" key="3">
    <source>
        <dbReference type="EMBL" id="KAK7468193.1"/>
    </source>
</evidence>
<protein>
    <submittedName>
        <fullName evidence="3">Uncharacterized protein</fullName>
    </submittedName>
</protein>
<dbReference type="EMBL" id="JACVVK020000519">
    <property type="protein sequence ID" value="KAK7468193.1"/>
    <property type="molecule type" value="Genomic_DNA"/>
</dbReference>
<feature type="region of interest" description="Disordered" evidence="2">
    <location>
        <begin position="34"/>
        <end position="96"/>
    </location>
</feature>
<feature type="region of interest" description="Disordered" evidence="2">
    <location>
        <begin position="364"/>
        <end position="386"/>
    </location>
</feature>
<dbReference type="AlphaFoldDB" id="A0ABD0JBM7"/>
<feature type="coiled-coil region" evidence="1">
    <location>
        <begin position="99"/>
        <end position="126"/>
    </location>
</feature>
<feature type="compositionally biased region" description="Polar residues" evidence="2">
    <location>
        <begin position="684"/>
        <end position="694"/>
    </location>
</feature>
<dbReference type="Proteomes" id="UP001519460">
    <property type="component" value="Unassembled WGS sequence"/>
</dbReference>
<accession>A0ABD0JBM7</accession>
<gene>
    <name evidence="3" type="ORF">BaRGS_00036554</name>
</gene>
<feature type="region of interest" description="Disordered" evidence="2">
    <location>
        <begin position="1"/>
        <end position="22"/>
    </location>
</feature>
<evidence type="ECO:0000256" key="2">
    <source>
        <dbReference type="SAM" id="MobiDB-lite"/>
    </source>
</evidence>
<evidence type="ECO:0000313" key="4">
    <source>
        <dbReference type="Proteomes" id="UP001519460"/>
    </source>
</evidence>
<organism evidence="3 4">
    <name type="scientific">Batillaria attramentaria</name>
    <dbReference type="NCBI Taxonomy" id="370345"/>
    <lineage>
        <taxon>Eukaryota</taxon>
        <taxon>Metazoa</taxon>
        <taxon>Spiralia</taxon>
        <taxon>Lophotrochozoa</taxon>
        <taxon>Mollusca</taxon>
        <taxon>Gastropoda</taxon>
        <taxon>Caenogastropoda</taxon>
        <taxon>Sorbeoconcha</taxon>
        <taxon>Cerithioidea</taxon>
        <taxon>Batillariidae</taxon>
        <taxon>Batillaria</taxon>
    </lineage>
</organism>
<feature type="compositionally biased region" description="Low complexity" evidence="2">
    <location>
        <begin position="366"/>
        <end position="378"/>
    </location>
</feature>
<keyword evidence="4" id="KW-1185">Reference proteome</keyword>
<sequence length="754" mass="84865">MPVEVGQMQTEPPAARNSKWDRIRILEDKITALERSLRRCDDIPSNTPSGDEGQEDSSSVSANSHERPMGYLGGSEGTSEESQPQRAHRRGSRDVKIDLTKKAQRIQNLQRTIASLERIAREQQRGRKAAVDRGGRTMEEKVEYLEKLVYGARDVNDNTSSEEEYVRNVRDRGRFIKEERRSKKHTRFKPLTSRVTDVESRVRLLERLSRLAGNGLQAGPSERGHIIITLDARGGLMQPPCTDVDIYTRHLEERVAYLSKVITGGRHRPFPKPRHADGRNDIQENLAGLNVDLLEHKVDLLENVALGPRDPDRVGPSTDRLRTLESRVNFLETYLSTSGTEAANENEDALFGDRIHALERQVKGTQQSSAAAKQQSSAVKTQVSPTAVPYQGDQSLKERLVSLENLMGDTKYHPKDGSPEGSAENMKERVDHLEIDDLESLAYGTENNAKGESYIQDPPRTLVDRLEALERRANEVKEETLRSRVDALERHNKKVEEEALRSRVGALEKQIRGTPEPSALSTHQSSRRLERKDNVRKKVSIETPEDLSQERLNDKADSTEKQSHGTKQKKPLNDRVTSLERLVGNDEETEGKTNVEKSLNDRIETLERLAGPTGELAQRVNNLQKNMREEQQAEGTALAKGREGEQFEGHPERPLISRIASLERLAGHGGGLDSRVDLLEKAIQGTQENPQEASSDAEESTPLVGRSASENFSATADKKPKEDSKPRRSTWPRFIIWDMDKEKTEEKPSPEKEE</sequence>